<dbReference type="PANTHER" id="PTHR12271:SF40">
    <property type="entry name" value="POLY(A) RNA POLYMERASE GLD2"/>
    <property type="match status" value="1"/>
</dbReference>
<dbReference type="GO" id="GO:0005737">
    <property type="term" value="C:cytoplasm"/>
    <property type="evidence" value="ECO:0007669"/>
    <property type="project" value="UniProtKB-SubCell"/>
</dbReference>
<evidence type="ECO:0000256" key="9">
    <source>
        <dbReference type="SAM" id="MobiDB-lite"/>
    </source>
</evidence>
<dbReference type="AlphaFoldDB" id="A0AAG5CTB7"/>
<sequence length="574" mass="66117">MGLSKIKGTSVLNSSKVTLNSSPSLAFKDDKIPLTSGVLNRAFYEHFIRKNENFREVPSMIQSNMDHSETRFCCPIERRPFCSRCDNPTFHYSVDFLHEVREKMYENACKSCHCCNARQAWDYYSFESEALPENPFILHRLLYGGRQRKASPKQSLSTRRLPERVHYSNGVASSEGKPTSQDLSKGEMFQQQNNSEEVDIVNSCKERISPRAPRSFKTLHRTWSDDCWDKLSLSIWQKFDETKQTEQTFREKMNLWTNLYRCIQQIPRVPKFELFLMGSTISGFGMEGSDIDMCVVAKDGPMYCDQRTEALENLLYVKHFLEKLPSYLDHISLICAKVPILRFKQKTDDIDIEVSLNNYVGIRNTQLLHCYAQLDWRVRPLVVVVKLWAKHHNLNDPRNSTISSYSLALMVINFLQCGVTPSVLPCLHKLYPAKFSRPIQSDDFNTFERVEPFPTDNDDTLGSLLINFLKYYTNFDYANYALSVRTGTVIPVKDCSWKCNSTTEDNTHSFLNIEEPFNLTNTGKSVHNGYIFAQIKSVFAASWKALEDGQDLSIIFGKTTFPTPSRSSVNTSYY</sequence>
<dbReference type="InterPro" id="IPR054708">
    <property type="entry name" value="MTPAP-like_central"/>
</dbReference>
<comment type="cofactor">
    <cofactor evidence="1">
        <name>Mn(2+)</name>
        <dbReference type="ChEBI" id="CHEBI:29035"/>
    </cofactor>
</comment>
<evidence type="ECO:0000256" key="1">
    <source>
        <dbReference type="ARBA" id="ARBA00001936"/>
    </source>
</evidence>
<dbReference type="GO" id="GO:0046872">
    <property type="term" value="F:metal ion binding"/>
    <property type="evidence" value="ECO:0007669"/>
    <property type="project" value="UniProtKB-KW"/>
</dbReference>
<comment type="similarity">
    <text evidence="8">Belongs to the DNA polymerase type-B-like family. GLD2 subfamily.</text>
</comment>
<feature type="region of interest" description="Disordered" evidence="9">
    <location>
        <begin position="167"/>
        <end position="194"/>
    </location>
</feature>
<evidence type="ECO:0000313" key="12">
    <source>
        <dbReference type="EnsemblMetazoa" id="ENSAATROPP001744"/>
    </source>
</evidence>
<evidence type="ECO:0000256" key="5">
    <source>
        <dbReference type="ARBA" id="ARBA00022679"/>
    </source>
</evidence>
<dbReference type="Gene3D" id="3.30.460.10">
    <property type="entry name" value="Beta Polymerase, domain 2"/>
    <property type="match status" value="1"/>
</dbReference>
<dbReference type="InterPro" id="IPR043519">
    <property type="entry name" value="NT_sf"/>
</dbReference>
<dbReference type="Proteomes" id="UP000075880">
    <property type="component" value="Unassembled WGS sequence"/>
</dbReference>
<evidence type="ECO:0000259" key="11">
    <source>
        <dbReference type="Pfam" id="PF22600"/>
    </source>
</evidence>
<evidence type="ECO:0000256" key="7">
    <source>
        <dbReference type="ARBA" id="ARBA00022842"/>
    </source>
</evidence>
<evidence type="ECO:0000259" key="10">
    <source>
        <dbReference type="Pfam" id="PF03828"/>
    </source>
</evidence>
<evidence type="ECO:0000256" key="6">
    <source>
        <dbReference type="ARBA" id="ARBA00022723"/>
    </source>
</evidence>
<dbReference type="Pfam" id="PF22600">
    <property type="entry name" value="MTPAP-like_central"/>
    <property type="match status" value="1"/>
</dbReference>
<dbReference type="Gene3D" id="1.10.1410.10">
    <property type="match status" value="1"/>
</dbReference>
<dbReference type="SUPFAM" id="SSF81631">
    <property type="entry name" value="PAP/OAS1 substrate-binding domain"/>
    <property type="match status" value="1"/>
</dbReference>
<dbReference type="SUPFAM" id="SSF81301">
    <property type="entry name" value="Nucleotidyltransferase"/>
    <property type="match status" value="1"/>
</dbReference>
<dbReference type="Pfam" id="PF03828">
    <property type="entry name" value="PAP_assoc"/>
    <property type="match status" value="1"/>
</dbReference>
<protein>
    <recommendedName>
        <fullName evidence="14">PAP-associated domain-containing protein</fullName>
    </recommendedName>
</protein>
<accession>A0AAG5CTB7</accession>
<dbReference type="CDD" id="cd05402">
    <property type="entry name" value="NT_PAP_TUTase"/>
    <property type="match status" value="1"/>
</dbReference>
<feature type="compositionally biased region" description="Polar residues" evidence="9">
    <location>
        <begin position="170"/>
        <end position="194"/>
    </location>
</feature>
<evidence type="ECO:0000256" key="3">
    <source>
        <dbReference type="ARBA" id="ARBA00004496"/>
    </source>
</evidence>
<dbReference type="EnsemblMetazoa" id="ENSAATROPT001820">
    <property type="protein sequence ID" value="ENSAATROPP001744"/>
    <property type="gene ID" value="ENSAATROPG001435"/>
</dbReference>
<feature type="domain" description="Poly(A) RNA polymerase mitochondrial-like central palm" evidence="11">
    <location>
        <begin position="231"/>
        <end position="373"/>
    </location>
</feature>
<proteinExistence type="inferred from homology"/>
<keyword evidence="4" id="KW-0963">Cytoplasm</keyword>
<evidence type="ECO:0000256" key="4">
    <source>
        <dbReference type="ARBA" id="ARBA00022490"/>
    </source>
</evidence>
<evidence type="ECO:0000256" key="2">
    <source>
        <dbReference type="ARBA" id="ARBA00001946"/>
    </source>
</evidence>
<evidence type="ECO:0000313" key="13">
    <source>
        <dbReference type="Proteomes" id="UP000075880"/>
    </source>
</evidence>
<keyword evidence="7" id="KW-0460">Magnesium</keyword>
<dbReference type="InterPro" id="IPR002058">
    <property type="entry name" value="PAP_assoc"/>
</dbReference>
<evidence type="ECO:0008006" key="14">
    <source>
        <dbReference type="Google" id="ProtNLM"/>
    </source>
</evidence>
<evidence type="ECO:0000256" key="8">
    <source>
        <dbReference type="ARBA" id="ARBA00038491"/>
    </source>
</evidence>
<keyword evidence="5" id="KW-0808">Transferase</keyword>
<comment type="subcellular location">
    <subcellularLocation>
        <location evidence="3">Cytoplasm</location>
    </subcellularLocation>
</comment>
<keyword evidence="13" id="KW-1185">Reference proteome</keyword>
<feature type="domain" description="PAP-associated" evidence="10">
    <location>
        <begin position="460"/>
        <end position="521"/>
    </location>
</feature>
<dbReference type="PANTHER" id="PTHR12271">
    <property type="entry name" value="POLY A POLYMERASE CID PAP -RELATED"/>
    <property type="match status" value="1"/>
</dbReference>
<dbReference type="GO" id="GO:0031123">
    <property type="term" value="P:RNA 3'-end processing"/>
    <property type="evidence" value="ECO:0007669"/>
    <property type="project" value="TreeGrafter"/>
</dbReference>
<dbReference type="GO" id="GO:1990817">
    <property type="term" value="F:poly(A) RNA polymerase activity"/>
    <property type="evidence" value="ECO:0007669"/>
    <property type="project" value="TreeGrafter"/>
</dbReference>
<organism evidence="12 13">
    <name type="scientific">Anopheles atroparvus</name>
    <name type="common">European mosquito</name>
    <dbReference type="NCBI Taxonomy" id="41427"/>
    <lineage>
        <taxon>Eukaryota</taxon>
        <taxon>Metazoa</taxon>
        <taxon>Ecdysozoa</taxon>
        <taxon>Arthropoda</taxon>
        <taxon>Hexapoda</taxon>
        <taxon>Insecta</taxon>
        <taxon>Pterygota</taxon>
        <taxon>Neoptera</taxon>
        <taxon>Endopterygota</taxon>
        <taxon>Diptera</taxon>
        <taxon>Nematocera</taxon>
        <taxon>Culicoidea</taxon>
        <taxon>Culicidae</taxon>
        <taxon>Anophelinae</taxon>
        <taxon>Anopheles</taxon>
    </lineage>
</organism>
<reference evidence="12" key="1">
    <citation type="submission" date="2024-04" db="UniProtKB">
        <authorList>
            <consortium name="EnsemblMetazoa"/>
        </authorList>
    </citation>
    <scope>IDENTIFICATION</scope>
    <source>
        <strain evidence="12">EBRO</strain>
    </source>
</reference>
<keyword evidence="6" id="KW-0479">Metal-binding</keyword>
<comment type="cofactor">
    <cofactor evidence="2">
        <name>Mg(2+)</name>
        <dbReference type="ChEBI" id="CHEBI:18420"/>
    </cofactor>
</comment>
<name>A0AAG5CTB7_ANOAO</name>